<proteinExistence type="predicted"/>
<dbReference type="EMBL" id="UINC01000986">
    <property type="protein sequence ID" value="SUZ66515.1"/>
    <property type="molecule type" value="Genomic_DNA"/>
</dbReference>
<feature type="domain" description="Amidase" evidence="1">
    <location>
        <begin position="41"/>
        <end position="155"/>
    </location>
</feature>
<dbReference type="AlphaFoldDB" id="A0A381PHM2"/>
<evidence type="ECO:0000313" key="2">
    <source>
        <dbReference type="EMBL" id="SUZ66515.1"/>
    </source>
</evidence>
<sequence>MTDARLPEVSAAIELLKAGNVTAAEIHELLSSEMPEWLDMLDPLVSQRILGGASMSATEYLKRRRHINQLQLSANARFESTDVIVSPTVAITPPRLDDVQQVDHYGPLNLMSLRNTCSGNTLGLCALTLPVGLDNAGLPVGLQVMARHGAEEKLLAIALCIEKVIGTSKDRLGTPAISPL</sequence>
<dbReference type="Gene3D" id="3.90.1300.10">
    <property type="entry name" value="Amidase signature (AS) domain"/>
    <property type="match status" value="1"/>
</dbReference>
<gene>
    <name evidence="2" type="ORF">METZ01_LOCUS19369</name>
</gene>
<dbReference type="PANTHER" id="PTHR11895">
    <property type="entry name" value="TRANSAMIDASE"/>
    <property type="match status" value="1"/>
</dbReference>
<dbReference type="InterPro" id="IPR036928">
    <property type="entry name" value="AS_sf"/>
</dbReference>
<organism evidence="2">
    <name type="scientific">marine metagenome</name>
    <dbReference type="NCBI Taxonomy" id="408172"/>
    <lineage>
        <taxon>unclassified sequences</taxon>
        <taxon>metagenomes</taxon>
        <taxon>ecological metagenomes</taxon>
    </lineage>
</organism>
<dbReference type="SUPFAM" id="SSF75304">
    <property type="entry name" value="Amidase signature (AS) enzymes"/>
    <property type="match status" value="1"/>
</dbReference>
<dbReference type="InterPro" id="IPR000120">
    <property type="entry name" value="Amidase"/>
</dbReference>
<dbReference type="Pfam" id="PF01425">
    <property type="entry name" value="Amidase"/>
    <property type="match status" value="1"/>
</dbReference>
<dbReference type="GO" id="GO:0003824">
    <property type="term" value="F:catalytic activity"/>
    <property type="evidence" value="ECO:0007669"/>
    <property type="project" value="InterPro"/>
</dbReference>
<protein>
    <recommendedName>
        <fullName evidence="1">Amidase domain-containing protein</fullName>
    </recommendedName>
</protein>
<name>A0A381PHM2_9ZZZZ</name>
<dbReference type="InterPro" id="IPR023631">
    <property type="entry name" value="Amidase_dom"/>
</dbReference>
<dbReference type="PANTHER" id="PTHR11895:SF7">
    <property type="entry name" value="GLUTAMYL-TRNA(GLN) AMIDOTRANSFERASE SUBUNIT A, MITOCHONDRIAL"/>
    <property type="match status" value="1"/>
</dbReference>
<accession>A0A381PHM2</accession>
<reference evidence="2" key="1">
    <citation type="submission" date="2018-05" db="EMBL/GenBank/DDBJ databases">
        <authorList>
            <person name="Lanie J.A."/>
            <person name="Ng W.-L."/>
            <person name="Kazmierczak K.M."/>
            <person name="Andrzejewski T.M."/>
            <person name="Davidsen T.M."/>
            <person name="Wayne K.J."/>
            <person name="Tettelin H."/>
            <person name="Glass J.I."/>
            <person name="Rusch D."/>
            <person name="Podicherti R."/>
            <person name="Tsui H.-C.T."/>
            <person name="Winkler M.E."/>
        </authorList>
    </citation>
    <scope>NUCLEOTIDE SEQUENCE</scope>
</reference>
<evidence type="ECO:0000259" key="1">
    <source>
        <dbReference type="Pfam" id="PF01425"/>
    </source>
</evidence>